<dbReference type="PIRSF" id="PIRSF004553">
    <property type="entry name" value="CHP00095"/>
    <property type="match status" value="1"/>
</dbReference>
<dbReference type="PANTHER" id="PTHR43542:SF1">
    <property type="entry name" value="METHYLTRANSFERASE"/>
    <property type="match status" value="1"/>
</dbReference>
<dbReference type="EC" id="2.1.1.171" evidence="4"/>
<evidence type="ECO:0000313" key="4">
    <source>
        <dbReference type="EMBL" id="RDD60513.1"/>
    </source>
</evidence>
<feature type="region of interest" description="Disordered" evidence="3">
    <location>
        <begin position="1"/>
        <end position="24"/>
    </location>
</feature>
<sequence>MRIVAGRHRGRRLSAPGGEEVRPTSSLTRESLFNVLTHGRFAADGSPLADAVVLDAFAGSGANGLEALSRGAAHAIFMESQAVAISALRHNVKELGEGEHVTVIRADVTRPPRATQACDLVILDPPYGQGLAAPGLQGLAAAGWLKPGALVVVELMKTEDMPVPEGFEVLDTRRYGKAKLIFLRAPEG</sequence>
<dbReference type="GO" id="GO:0052913">
    <property type="term" value="F:16S rRNA (guanine(966)-N(2))-methyltransferase activity"/>
    <property type="evidence" value="ECO:0007669"/>
    <property type="project" value="UniProtKB-EC"/>
</dbReference>
<keyword evidence="5" id="KW-1185">Reference proteome</keyword>
<protein>
    <submittedName>
        <fullName evidence="4">16S rRNA (Guanine(966)-N(2))-methyltransferase RsmD</fullName>
        <ecNumber evidence="4">2.1.1.171</ecNumber>
    </submittedName>
</protein>
<evidence type="ECO:0000256" key="3">
    <source>
        <dbReference type="SAM" id="MobiDB-lite"/>
    </source>
</evidence>
<evidence type="ECO:0000313" key="5">
    <source>
        <dbReference type="Proteomes" id="UP000253941"/>
    </source>
</evidence>
<reference evidence="4 5" key="1">
    <citation type="submission" date="2018-07" db="EMBL/GenBank/DDBJ databases">
        <title>Venubactetium sediminum gen. nov., sp. nov., isolated from a marine solar saltern.</title>
        <authorList>
            <person name="Wang S."/>
        </authorList>
    </citation>
    <scope>NUCLEOTIDE SEQUENCE [LARGE SCALE GENOMIC DNA]</scope>
    <source>
        <strain evidence="4 5">WD2A32</strain>
    </source>
</reference>
<keyword evidence="1 4" id="KW-0489">Methyltransferase</keyword>
<dbReference type="GO" id="GO:0003676">
    <property type="term" value="F:nucleic acid binding"/>
    <property type="evidence" value="ECO:0007669"/>
    <property type="project" value="InterPro"/>
</dbReference>
<dbReference type="PROSITE" id="PS00092">
    <property type="entry name" value="N6_MTASE"/>
    <property type="match status" value="1"/>
</dbReference>
<keyword evidence="2 4" id="KW-0808">Transferase</keyword>
<dbReference type="Gene3D" id="3.40.50.150">
    <property type="entry name" value="Vaccinia Virus protein VP39"/>
    <property type="match status" value="1"/>
</dbReference>
<dbReference type="SUPFAM" id="SSF53335">
    <property type="entry name" value="S-adenosyl-L-methionine-dependent methyltransferases"/>
    <property type="match status" value="1"/>
</dbReference>
<evidence type="ECO:0000256" key="1">
    <source>
        <dbReference type="ARBA" id="ARBA00022603"/>
    </source>
</evidence>
<dbReference type="Proteomes" id="UP000253941">
    <property type="component" value="Unassembled WGS sequence"/>
</dbReference>
<accession>A0A369T5A3</accession>
<dbReference type="PANTHER" id="PTHR43542">
    <property type="entry name" value="METHYLTRANSFERASE"/>
    <property type="match status" value="1"/>
</dbReference>
<dbReference type="AlphaFoldDB" id="A0A369T5A3"/>
<name>A0A369T5A3_9PROT</name>
<evidence type="ECO:0000256" key="2">
    <source>
        <dbReference type="ARBA" id="ARBA00022679"/>
    </source>
</evidence>
<dbReference type="RefSeq" id="WP_114583541.1">
    <property type="nucleotide sequence ID" value="NZ_QPMH01000025.1"/>
</dbReference>
<proteinExistence type="predicted"/>
<organism evidence="4 5">
    <name type="scientific">Ferruginivarius sediminum</name>
    <dbReference type="NCBI Taxonomy" id="2661937"/>
    <lineage>
        <taxon>Bacteria</taxon>
        <taxon>Pseudomonadati</taxon>
        <taxon>Pseudomonadota</taxon>
        <taxon>Alphaproteobacteria</taxon>
        <taxon>Rhodospirillales</taxon>
        <taxon>Rhodospirillaceae</taxon>
        <taxon>Ferruginivarius</taxon>
    </lineage>
</organism>
<dbReference type="CDD" id="cd02440">
    <property type="entry name" value="AdoMet_MTases"/>
    <property type="match status" value="1"/>
</dbReference>
<dbReference type="NCBIfam" id="TIGR00095">
    <property type="entry name" value="16S rRNA (guanine(966)-N(2))-methyltransferase RsmD"/>
    <property type="match status" value="1"/>
</dbReference>
<dbReference type="EMBL" id="QPMH01000025">
    <property type="protein sequence ID" value="RDD60513.1"/>
    <property type="molecule type" value="Genomic_DNA"/>
</dbReference>
<dbReference type="InterPro" id="IPR002052">
    <property type="entry name" value="DNA_methylase_N6_adenine_CS"/>
</dbReference>
<feature type="compositionally biased region" description="Basic residues" evidence="3">
    <location>
        <begin position="1"/>
        <end position="12"/>
    </location>
</feature>
<dbReference type="Pfam" id="PF03602">
    <property type="entry name" value="Cons_hypoth95"/>
    <property type="match status" value="1"/>
</dbReference>
<gene>
    <name evidence="4" type="primary">rsmD</name>
    <name evidence="4" type="ORF">DRB17_17595</name>
</gene>
<dbReference type="InterPro" id="IPR029063">
    <property type="entry name" value="SAM-dependent_MTases_sf"/>
</dbReference>
<dbReference type="InterPro" id="IPR004398">
    <property type="entry name" value="RNA_MeTrfase_RsmD"/>
</dbReference>
<comment type="caution">
    <text evidence="4">The sequence shown here is derived from an EMBL/GenBank/DDBJ whole genome shotgun (WGS) entry which is preliminary data.</text>
</comment>